<organism evidence="1 2">
    <name type="scientific">Thiothrix nivea (strain ATCC 35100 / DSM 5205 / JP2)</name>
    <dbReference type="NCBI Taxonomy" id="870187"/>
    <lineage>
        <taxon>Bacteria</taxon>
        <taxon>Pseudomonadati</taxon>
        <taxon>Pseudomonadota</taxon>
        <taxon>Gammaproteobacteria</taxon>
        <taxon>Thiotrichales</taxon>
        <taxon>Thiotrichaceae</taxon>
        <taxon>Thiothrix</taxon>
    </lineage>
</organism>
<sequence length="107" mass="12290">MSKKKGPSPQDNDQEFWNLAETFVEQANTALEHSDPGKIGAAMLYAAARFNAFVVASASVDRKEYIADMDEAMDYLSKQFRHMLGDNLRDFKDNYKVYIKHDEHQPE</sequence>
<proteinExistence type="predicted"/>
<dbReference type="AlphaFoldDB" id="A0A656HBR3"/>
<gene>
    <name evidence="1" type="ORF">Thini_0160</name>
</gene>
<protein>
    <recommendedName>
        <fullName evidence="3">DUF3144 domain-containing protein</fullName>
    </recommendedName>
</protein>
<accession>A0A656HBR3</accession>
<dbReference type="RefSeq" id="WP_002706790.1">
    <property type="nucleotide sequence ID" value="NZ_JH651384.1"/>
</dbReference>
<evidence type="ECO:0000313" key="1">
    <source>
        <dbReference type="EMBL" id="EIJ32826.1"/>
    </source>
</evidence>
<keyword evidence="2" id="KW-1185">Reference proteome</keyword>
<dbReference type="Proteomes" id="UP000005317">
    <property type="component" value="Unassembled WGS sequence"/>
</dbReference>
<dbReference type="Gene3D" id="1.10.287.3020">
    <property type="match status" value="1"/>
</dbReference>
<evidence type="ECO:0008006" key="3">
    <source>
        <dbReference type="Google" id="ProtNLM"/>
    </source>
</evidence>
<name>A0A656HBR3_THINJ</name>
<dbReference type="InterPro" id="IPR021490">
    <property type="entry name" value="DUF3144"/>
</dbReference>
<dbReference type="Pfam" id="PF11342">
    <property type="entry name" value="DUF3144"/>
    <property type="match status" value="1"/>
</dbReference>
<dbReference type="EMBL" id="JH651384">
    <property type="protein sequence ID" value="EIJ32826.1"/>
    <property type="molecule type" value="Genomic_DNA"/>
</dbReference>
<reference evidence="2" key="1">
    <citation type="journal article" date="2011" name="Stand. Genomic Sci.">
        <title>Genome sequence of the filamentous, gliding Thiothrix nivea neotype strain (JP2(T)).</title>
        <authorList>
            <person name="Lapidus A."/>
            <person name="Nolan M."/>
            <person name="Lucas S."/>
            <person name="Glavina Del Rio T."/>
            <person name="Tice H."/>
            <person name="Cheng J.F."/>
            <person name="Tapia R."/>
            <person name="Han C."/>
            <person name="Goodwin L."/>
            <person name="Pitluck S."/>
            <person name="Liolios K."/>
            <person name="Pagani I."/>
            <person name="Ivanova N."/>
            <person name="Huntemann M."/>
            <person name="Mavromatis K."/>
            <person name="Mikhailova N."/>
            <person name="Pati A."/>
            <person name="Chen A."/>
            <person name="Palaniappan K."/>
            <person name="Land M."/>
            <person name="Brambilla E.M."/>
            <person name="Rohde M."/>
            <person name="Abt B."/>
            <person name="Verbarg S."/>
            <person name="Goker M."/>
            <person name="Bristow J."/>
            <person name="Eisen J.A."/>
            <person name="Markowitz V."/>
            <person name="Hugenholtz P."/>
            <person name="Kyrpides N.C."/>
            <person name="Klenk H.P."/>
            <person name="Woyke T."/>
        </authorList>
    </citation>
    <scope>NUCLEOTIDE SEQUENCE [LARGE SCALE GENOMIC DNA]</scope>
    <source>
        <strain evidence="2">ATCC 35100 / DSM 5205 / JP2</strain>
    </source>
</reference>
<evidence type="ECO:0000313" key="2">
    <source>
        <dbReference type="Proteomes" id="UP000005317"/>
    </source>
</evidence>
<dbReference type="OrthoDB" id="5344355at2"/>